<dbReference type="PIRSF" id="PIRSF012293">
    <property type="entry name" value="EutA"/>
    <property type="match status" value="1"/>
</dbReference>
<dbReference type="Pfam" id="PF06277">
    <property type="entry name" value="EutA"/>
    <property type="match status" value="1"/>
</dbReference>
<dbReference type="EMBL" id="QVFD01000005">
    <property type="protein sequence ID" value="RGC47912.1"/>
    <property type="molecule type" value="Genomic_DNA"/>
</dbReference>
<dbReference type="AlphaFoldDB" id="A0A3E2XNI9"/>
<dbReference type="RefSeq" id="WP_117539684.1">
    <property type="nucleotide sequence ID" value="NZ_QVFD01000005.1"/>
</dbReference>
<proteinExistence type="predicted"/>
<dbReference type="InterPro" id="IPR009377">
    <property type="entry name" value="EutA"/>
</dbReference>
<evidence type="ECO:0000313" key="1">
    <source>
        <dbReference type="EMBL" id="RGC47912.1"/>
    </source>
</evidence>
<organism evidence="1 2">
    <name type="scientific">Coprococcus catus</name>
    <dbReference type="NCBI Taxonomy" id="116085"/>
    <lineage>
        <taxon>Bacteria</taxon>
        <taxon>Bacillati</taxon>
        <taxon>Bacillota</taxon>
        <taxon>Clostridia</taxon>
        <taxon>Lachnospirales</taxon>
        <taxon>Lachnospiraceae</taxon>
        <taxon>Coprococcus</taxon>
    </lineage>
</organism>
<dbReference type="Proteomes" id="UP000261231">
    <property type="component" value="Unassembled WGS sequence"/>
</dbReference>
<dbReference type="InterPro" id="IPR043129">
    <property type="entry name" value="ATPase_NBD"/>
</dbReference>
<dbReference type="OrthoDB" id="1542at2"/>
<dbReference type="SUPFAM" id="SSF53067">
    <property type="entry name" value="Actin-like ATPase domain"/>
    <property type="match status" value="1"/>
</dbReference>
<gene>
    <name evidence="1" type="ORF">DW747_07025</name>
</gene>
<reference evidence="1 2" key="1">
    <citation type="submission" date="2018-08" db="EMBL/GenBank/DDBJ databases">
        <title>A genome reference for cultivated species of the human gut microbiota.</title>
        <authorList>
            <person name="Zou Y."/>
            <person name="Xue W."/>
            <person name="Luo G."/>
        </authorList>
    </citation>
    <scope>NUCLEOTIDE SEQUENCE [LARGE SCALE GENOMIC DNA]</scope>
    <source>
        <strain evidence="1 2">AM28-39</strain>
    </source>
</reference>
<dbReference type="PANTHER" id="PTHR32432">
    <property type="entry name" value="CELL DIVISION PROTEIN FTSA-RELATED"/>
    <property type="match status" value="1"/>
</dbReference>
<dbReference type="PANTHER" id="PTHR32432:SF13">
    <property type="entry name" value="ETHANOLAMINE AMMONIA-LYASE REACTIVASE EUTA"/>
    <property type="match status" value="1"/>
</dbReference>
<comment type="caution">
    <text evidence="1">The sequence shown here is derived from an EMBL/GenBank/DDBJ whole genome shotgun (WGS) entry which is preliminary data.</text>
</comment>
<accession>A0A3E2XNI9</accession>
<name>A0A3E2XNI9_9FIRM</name>
<evidence type="ECO:0000313" key="2">
    <source>
        <dbReference type="Proteomes" id="UP000261231"/>
    </source>
</evidence>
<protein>
    <submittedName>
        <fullName evidence="1">Ethanolamine utilization protein EutA</fullName>
    </submittedName>
</protein>
<dbReference type="InterPro" id="IPR050696">
    <property type="entry name" value="FtsA/MreB"/>
</dbReference>
<sequence>MADKTAILSVGIDVGTSTTQVVFSKLQMDNAGGYFSVPRVAIVDKKVVYKSEVYMTPLKTDVLIDTDALRDIVAAEFRKAGYRPEDTDSGAVIITGESARKENSDAVLKSLSDFAGDFVVSAAGPDMESLIAGKGSGAWQYSMDHHCRVANLDIGGGTTNVVLFEDGETLARGCLDIGGRLICMNPQGIITKVSPAAAVMAQAAGVSVSVGDRCDELKLTAVTRQMAAALNAYLGVGTKDIDAILRQIKTPGSSDFPVPEKVQAVFFSGGVADLIYYESADTWAYGDIGVLLGRAIRESRLFTDFQKMEPGETIRATVVGAGTYTTTISGSTITYSDDIFPLKNIPVIKLDEELQEACFAGETEPVIRRIQWVLGQNDEEHFILAMPGKRNPGYMEMKRAAASIRQIMDRVQPPGEPILLVIESDIAKAMGQMIRQQPDLKRQVVAIDSIHVEDGEYVDMGKPMMNGMVIPVVVKTLIFG</sequence>
<keyword evidence="2" id="KW-1185">Reference proteome</keyword>